<gene>
    <name evidence="6" type="ORF">UFOPK1618_00196</name>
</gene>
<dbReference type="PANTHER" id="PTHR11002">
    <property type="entry name" value="CARBONIC ANHYDRASE"/>
    <property type="match status" value="1"/>
</dbReference>
<dbReference type="PROSITE" id="PS00704">
    <property type="entry name" value="PROK_CO2_ANHYDRASE_1"/>
    <property type="match status" value="1"/>
</dbReference>
<proteinExistence type="inferred from homology"/>
<dbReference type="Pfam" id="PF00484">
    <property type="entry name" value="Pro_CA"/>
    <property type="match status" value="1"/>
</dbReference>
<evidence type="ECO:0000256" key="4">
    <source>
        <dbReference type="ARBA" id="ARBA00023239"/>
    </source>
</evidence>
<evidence type="ECO:0000256" key="2">
    <source>
        <dbReference type="ARBA" id="ARBA00012925"/>
    </source>
</evidence>
<organism evidence="6">
    <name type="scientific">freshwater metagenome</name>
    <dbReference type="NCBI Taxonomy" id="449393"/>
    <lineage>
        <taxon>unclassified sequences</taxon>
        <taxon>metagenomes</taxon>
        <taxon>ecological metagenomes</taxon>
    </lineage>
</organism>
<dbReference type="AlphaFoldDB" id="A0A6J6CW34"/>
<dbReference type="InterPro" id="IPR001765">
    <property type="entry name" value="Carbonic_anhydrase"/>
</dbReference>
<accession>A0A6J6CW34</accession>
<dbReference type="Gene3D" id="3.40.1050.10">
    <property type="entry name" value="Carbonic anhydrase"/>
    <property type="match status" value="1"/>
</dbReference>
<evidence type="ECO:0000256" key="5">
    <source>
        <dbReference type="ARBA" id="ARBA00048348"/>
    </source>
</evidence>
<dbReference type="EC" id="4.2.1.1" evidence="2"/>
<dbReference type="GO" id="GO:0008270">
    <property type="term" value="F:zinc ion binding"/>
    <property type="evidence" value="ECO:0007669"/>
    <property type="project" value="InterPro"/>
</dbReference>
<keyword evidence="3" id="KW-0862">Zinc</keyword>
<dbReference type="InterPro" id="IPR015892">
    <property type="entry name" value="Carbonic_anhydrase_CS"/>
</dbReference>
<keyword evidence="4" id="KW-0456">Lyase</keyword>
<evidence type="ECO:0000256" key="3">
    <source>
        <dbReference type="ARBA" id="ARBA00022833"/>
    </source>
</evidence>
<dbReference type="GO" id="GO:0004089">
    <property type="term" value="F:carbonate dehydratase activity"/>
    <property type="evidence" value="ECO:0007669"/>
    <property type="project" value="UniProtKB-EC"/>
</dbReference>
<comment type="similarity">
    <text evidence="1">Belongs to the beta-class carbonic anhydrase family.</text>
</comment>
<evidence type="ECO:0000256" key="1">
    <source>
        <dbReference type="ARBA" id="ARBA00006217"/>
    </source>
</evidence>
<dbReference type="EMBL" id="CAEZTF010000020">
    <property type="protein sequence ID" value="CAB4555682.1"/>
    <property type="molecule type" value="Genomic_DNA"/>
</dbReference>
<protein>
    <recommendedName>
        <fullName evidence="2">carbonic anhydrase</fullName>
        <ecNumber evidence="2">4.2.1.1</ecNumber>
    </recommendedName>
</protein>
<reference evidence="6" key="1">
    <citation type="submission" date="2020-05" db="EMBL/GenBank/DDBJ databases">
        <authorList>
            <person name="Chiriac C."/>
            <person name="Salcher M."/>
            <person name="Ghai R."/>
            <person name="Kavagutti S V."/>
        </authorList>
    </citation>
    <scope>NUCLEOTIDE SEQUENCE</scope>
</reference>
<dbReference type="GO" id="GO:0015976">
    <property type="term" value="P:carbon utilization"/>
    <property type="evidence" value="ECO:0007669"/>
    <property type="project" value="InterPro"/>
</dbReference>
<sequence>MTASARPETPQAAWDALVKGNHRFVAGGPAHPRQDIERREALAEKQRPFAALFGCADSRLSAEIIFDVGLGDLFVVRNAGQVIAETIIGSLELSVEILGVPLILVLGHDECGAIRASMDAVDGTLKSEGEFIHNLVERIRPTVIAANEAGKHEIDDITELHIQDTINELFTRSKLISDAVKSGKLAVVGANYKLALGEIHPIVIVGDIK</sequence>
<dbReference type="SMART" id="SM00947">
    <property type="entry name" value="Pro_CA"/>
    <property type="match status" value="1"/>
</dbReference>
<dbReference type="PANTHER" id="PTHR11002:SF79">
    <property type="entry name" value="CARBONIC ANHYDRASE 2"/>
    <property type="match status" value="1"/>
</dbReference>
<name>A0A6J6CW34_9ZZZZ</name>
<dbReference type="SUPFAM" id="SSF53056">
    <property type="entry name" value="beta-carbonic anhydrase, cab"/>
    <property type="match status" value="1"/>
</dbReference>
<dbReference type="CDD" id="cd03378">
    <property type="entry name" value="beta_CA_cladeC"/>
    <property type="match status" value="1"/>
</dbReference>
<comment type="catalytic activity">
    <reaction evidence="5">
        <text>hydrogencarbonate + H(+) = CO2 + H2O</text>
        <dbReference type="Rhea" id="RHEA:10748"/>
        <dbReference type="ChEBI" id="CHEBI:15377"/>
        <dbReference type="ChEBI" id="CHEBI:15378"/>
        <dbReference type="ChEBI" id="CHEBI:16526"/>
        <dbReference type="ChEBI" id="CHEBI:17544"/>
        <dbReference type="EC" id="4.2.1.1"/>
    </reaction>
</comment>
<evidence type="ECO:0000313" key="6">
    <source>
        <dbReference type="EMBL" id="CAB4555682.1"/>
    </source>
</evidence>
<dbReference type="InterPro" id="IPR036874">
    <property type="entry name" value="Carbonic_anhydrase_sf"/>
</dbReference>